<comment type="caution">
    <text evidence="2">The sequence shown here is derived from an EMBL/GenBank/DDBJ whole genome shotgun (WGS) entry which is preliminary data.</text>
</comment>
<evidence type="ECO:0000256" key="1">
    <source>
        <dbReference type="SAM" id="MobiDB-lite"/>
    </source>
</evidence>
<dbReference type="RefSeq" id="WP_377029198.1">
    <property type="nucleotide sequence ID" value="NZ_JBHOMY010000016.1"/>
</dbReference>
<keyword evidence="3" id="KW-1185">Reference proteome</keyword>
<evidence type="ECO:0000313" key="2">
    <source>
        <dbReference type="EMBL" id="MFC1456432.1"/>
    </source>
</evidence>
<protein>
    <submittedName>
        <fullName evidence="2">Uncharacterized protein</fullName>
    </submittedName>
</protein>
<organism evidence="2 3">
    <name type="scientific">Microvirga arabica</name>
    <dbReference type="NCBI Taxonomy" id="1128671"/>
    <lineage>
        <taxon>Bacteria</taxon>
        <taxon>Pseudomonadati</taxon>
        <taxon>Pseudomonadota</taxon>
        <taxon>Alphaproteobacteria</taxon>
        <taxon>Hyphomicrobiales</taxon>
        <taxon>Methylobacteriaceae</taxon>
        <taxon>Microvirga</taxon>
    </lineage>
</organism>
<dbReference type="EMBL" id="JBHOMY010000016">
    <property type="protein sequence ID" value="MFC1456432.1"/>
    <property type="molecule type" value="Genomic_DNA"/>
</dbReference>
<evidence type="ECO:0000313" key="3">
    <source>
        <dbReference type="Proteomes" id="UP001593940"/>
    </source>
</evidence>
<feature type="region of interest" description="Disordered" evidence="1">
    <location>
        <begin position="14"/>
        <end position="33"/>
    </location>
</feature>
<gene>
    <name evidence="2" type="ORF">ACETIH_06790</name>
</gene>
<proteinExistence type="predicted"/>
<dbReference type="Proteomes" id="UP001593940">
    <property type="component" value="Unassembled WGS sequence"/>
</dbReference>
<name>A0ABV6Y576_9HYPH</name>
<accession>A0ABV6Y576</accession>
<sequence length="110" mass="11759">MALSAMETGAELARRNGITTGPDVARLPSQNPDDATPIERLVWSKEHEPTVTLYVVHGRGHVVPQPAFRFPRMLGRMTGNLNAPAEAVTFFRLGRAAAQTASGSGCQGDC</sequence>
<reference evidence="2 3" key="1">
    <citation type="submission" date="2024-09" db="EMBL/GenBank/DDBJ databases">
        <title>Nodulacao em especies de Leguminosae Basais da Amazonia e Caracterizacao dos Rizobios e Bacterias Associadas aos Nodulos.</title>
        <authorList>
            <person name="Jambeiro I.C.A."/>
            <person name="Lopes I.S."/>
            <person name="Aguiar E.R.G.R."/>
            <person name="Santos A.F.J."/>
            <person name="Dos Santos J.M.F."/>
            <person name="Gross E."/>
        </authorList>
    </citation>
    <scope>NUCLEOTIDE SEQUENCE [LARGE SCALE GENOMIC DNA]</scope>
    <source>
        <strain evidence="2 3">BRUESC1165</strain>
    </source>
</reference>